<evidence type="ECO:0000313" key="6">
    <source>
        <dbReference type="Proteomes" id="UP001632038"/>
    </source>
</evidence>
<organism evidence="5 6">
    <name type="scientific">Castilleja foliolosa</name>
    <dbReference type="NCBI Taxonomy" id="1961234"/>
    <lineage>
        <taxon>Eukaryota</taxon>
        <taxon>Viridiplantae</taxon>
        <taxon>Streptophyta</taxon>
        <taxon>Embryophyta</taxon>
        <taxon>Tracheophyta</taxon>
        <taxon>Spermatophyta</taxon>
        <taxon>Magnoliopsida</taxon>
        <taxon>eudicotyledons</taxon>
        <taxon>Gunneridae</taxon>
        <taxon>Pentapetalae</taxon>
        <taxon>asterids</taxon>
        <taxon>lamiids</taxon>
        <taxon>Lamiales</taxon>
        <taxon>Orobanchaceae</taxon>
        <taxon>Pedicularideae</taxon>
        <taxon>Castillejinae</taxon>
        <taxon>Castilleja</taxon>
    </lineage>
</organism>
<dbReference type="InterPro" id="IPR006671">
    <property type="entry name" value="Cyclin_N"/>
</dbReference>
<evidence type="ECO:0000259" key="4">
    <source>
        <dbReference type="Pfam" id="PF00134"/>
    </source>
</evidence>
<comment type="caution">
    <text evidence="5">The sequence shown here is derived from an EMBL/GenBank/DDBJ whole genome shotgun (WGS) entry which is preliminary data.</text>
</comment>
<keyword evidence="6" id="KW-1185">Reference proteome</keyword>
<evidence type="ECO:0000256" key="1">
    <source>
        <dbReference type="ARBA" id="ARBA00022618"/>
    </source>
</evidence>
<keyword evidence="1" id="KW-0132">Cell division</keyword>
<dbReference type="GO" id="GO:0051301">
    <property type="term" value="P:cell division"/>
    <property type="evidence" value="ECO:0007669"/>
    <property type="project" value="UniProtKB-KW"/>
</dbReference>
<dbReference type="InterPro" id="IPR039361">
    <property type="entry name" value="Cyclin"/>
</dbReference>
<dbReference type="InterPro" id="IPR036915">
    <property type="entry name" value="Cyclin-like_sf"/>
</dbReference>
<dbReference type="PANTHER" id="PTHR10177">
    <property type="entry name" value="CYCLINS"/>
    <property type="match status" value="1"/>
</dbReference>
<dbReference type="Proteomes" id="UP001632038">
    <property type="component" value="Unassembled WGS sequence"/>
</dbReference>
<accession>A0ABD3B975</accession>
<dbReference type="EMBL" id="JAVIJP010000107">
    <property type="protein sequence ID" value="KAL3613743.1"/>
    <property type="molecule type" value="Genomic_DNA"/>
</dbReference>
<dbReference type="AlphaFoldDB" id="A0ABD3B975"/>
<feature type="domain" description="Cyclin N-terminal" evidence="4">
    <location>
        <begin position="68"/>
        <end position="157"/>
    </location>
</feature>
<keyword evidence="2" id="KW-0131">Cell cycle</keyword>
<sequence length="304" mass="35449">MEQSDEVQNDPYEDFFHNPGKEVFASLFSAEAYFMVPQTYFKDEFMIASRKTAVQIIEKNYPPRSGYFDPLIAYMALTYFDRFYSRYHGYPRVMRETARSSRNATLFAICCLTIAWKLREKSFRLTSFLREKDISYGTEAVLQMELQICRGLKWRMRTVTPFLFVGFFIPYLEMPSARSIVHNLIYRAQREIAFTEYRPSVIAMSAMLAISSGMVSAEHVNDLIRKFTDEFELLKPLQGMIEESMNRLRPLYWSPPAEQDDQTQNQNEQLEEEEDPNENHLACCTCNTAISAICVNIKDACNIL</sequence>
<dbReference type="Pfam" id="PF00134">
    <property type="entry name" value="Cyclin_N"/>
    <property type="match status" value="1"/>
</dbReference>
<evidence type="ECO:0000313" key="5">
    <source>
        <dbReference type="EMBL" id="KAL3613743.1"/>
    </source>
</evidence>
<evidence type="ECO:0000256" key="3">
    <source>
        <dbReference type="SAM" id="MobiDB-lite"/>
    </source>
</evidence>
<reference evidence="6" key="1">
    <citation type="journal article" date="2024" name="IScience">
        <title>Strigolactones Initiate the Formation of Haustorium-like Structures in Castilleja.</title>
        <authorList>
            <person name="Buerger M."/>
            <person name="Peterson D."/>
            <person name="Chory J."/>
        </authorList>
    </citation>
    <scope>NUCLEOTIDE SEQUENCE [LARGE SCALE GENOMIC DNA]</scope>
</reference>
<name>A0ABD3B975_9LAMI</name>
<dbReference type="Gene3D" id="1.10.472.10">
    <property type="entry name" value="Cyclin-like"/>
    <property type="match status" value="2"/>
</dbReference>
<dbReference type="SUPFAM" id="SSF47954">
    <property type="entry name" value="Cyclin-like"/>
    <property type="match status" value="2"/>
</dbReference>
<protein>
    <recommendedName>
        <fullName evidence="4">Cyclin N-terminal domain-containing protein</fullName>
    </recommendedName>
</protein>
<evidence type="ECO:0000256" key="2">
    <source>
        <dbReference type="ARBA" id="ARBA00023306"/>
    </source>
</evidence>
<dbReference type="CDD" id="cd20544">
    <property type="entry name" value="CYCLIN_AtCycD-like_rpt2"/>
    <property type="match status" value="1"/>
</dbReference>
<gene>
    <name evidence="5" type="ORF">CASFOL_041817</name>
</gene>
<feature type="region of interest" description="Disordered" evidence="3">
    <location>
        <begin position="252"/>
        <end position="274"/>
    </location>
</feature>
<proteinExistence type="predicted"/>